<proteinExistence type="predicted"/>
<keyword evidence="3" id="KW-1185">Reference proteome</keyword>
<dbReference type="AlphaFoldDB" id="A0AA86NR63"/>
<evidence type="ECO:0000313" key="3">
    <source>
        <dbReference type="Proteomes" id="UP001642409"/>
    </source>
</evidence>
<accession>A0AA86NR63</accession>
<comment type="caution">
    <text evidence="1">The sequence shown here is derived from an EMBL/GenBank/DDBJ whole genome shotgun (WGS) entry which is preliminary data.</text>
</comment>
<protein>
    <submittedName>
        <fullName evidence="2">Hypothetical_protein</fullName>
    </submittedName>
</protein>
<reference evidence="1" key="1">
    <citation type="submission" date="2023-06" db="EMBL/GenBank/DDBJ databases">
        <authorList>
            <person name="Kurt Z."/>
        </authorList>
    </citation>
    <scope>NUCLEOTIDE SEQUENCE</scope>
</reference>
<dbReference type="EMBL" id="CAXDID020000159">
    <property type="protein sequence ID" value="CAL6044223.1"/>
    <property type="molecule type" value="Genomic_DNA"/>
</dbReference>
<name>A0AA86NR63_9EUKA</name>
<organism evidence="1">
    <name type="scientific">Hexamita inflata</name>
    <dbReference type="NCBI Taxonomy" id="28002"/>
    <lineage>
        <taxon>Eukaryota</taxon>
        <taxon>Metamonada</taxon>
        <taxon>Diplomonadida</taxon>
        <taxon>Hexamitidae</taxon>
        <taxon>Hexamitinae</taxon>
        <taxon>Hexamita</taxon>
    </lineage>
</organism>
<reference evidence="2 3" key="2">
    <citation type="submission" date="2024-07" db="EMBL/GenBank/DDBJ databases">
        <authorList>
            <person name="Akdeniz Z."/>
        </authorList>
    </citation>
    <scope>NUCLEOTIDE SEQUENCE [LARGE SCALE GENOMIC DNA]</scope>
</reference>
<dbReference type="EMBL" id="CATOUU010000295">
    <property type="protein sequence ID" value="CAI9923868.1"/>
    <property type="molecule type" value="Genomic_DNA"/>
</dbReference>
<evidence type="ECO:0000313" key="2">
    <source>
        <dbReference type="EMBL" id="CAL6044223.1"/>
    </source>
</evidence>
<gene>
    <name evidence="1" type="ORF">HINF_LOCUS11513</name>
    <name evidence="2" type="ORF">HINF_LOCUS40457</name>
</gene>
<evidence type="ECO:0000313" key="1">
    <source>
        <dbReference type="EMBL" id="CAI9923868.1"/>
    </source>
</evidence>
<sequence>MCRYAKSANIQRVPSPAPRSWEILSVGQDPEIRSSGEADFPMILRIQRKIRDQSGSGPDFRQENESPNLESRVLRVYSRKNIESGIDQFIFDRDHVLKIPRRLLW</sequence>
<dbReference type="Proteomes" id="UP001642409">
    <property type="component" value="Unassembled WGS sequence"/>
</dbReference>